<evidence type="ECO:0000313" key="2">
    <source>
        <dbReference type="EMBL" id="QXJ29152.1"/>
    </source>
</evidence>
<dbReference type="Proteomes" id="UP000694018">
    <property type="component" value="Chromosome"/>
</dbReference>
<accession>A0A8F5BPP1</accession>
<keyword evidence="1" id="KW-0472">Membrane</keyword>
<protein>
    <submittedName>
        <fullName evidence="2">Uncharacterized protein</fullName>
    </submittedName>
</protein>
<evidence type="ECO:0000313" key="3">
    <source>
        <dbReference type="Proteomes" id="UP000694018"/>
    </source>
</evidence>
<feature type="transmembrane region" description="Helical" evidence="1">
    <location>
        <begin position="15"/>
        <end position="41"/>
    </location>
</feature>
<dbReference type="AlphaFoldDB" id="A0A8F5BPP1"/>
<keyword evidence="1" id="KW-0812">Transmembrane</keyword>
<keyword evidence="1" id="KW-1133">Transmembrane helix</keyword>
<evidence type="ECO:0000256" key="1">
    <source>
        <dbReference type="SAM" id="Phobius"/>
    </source>
</evidence>
<sequence>MLGLVATMSITSVGLYYLSTFVGVSVLILPLFPILVLNGIISARIKYEEPKESFRHLLQSFRTAGRTLFKVDFLITLRRTFLNDYIPLILLYIFTDFTSQKISFYLTFFTIFRVQGD</sequence>
<gene>
    <name evidence="2" type="ORF">J5U23_02021</name>
</gene>
<dbReference type="EMBL" id="CP077717">
    <property type="protein sequence ID" value="QXJ29152.1"/>
    <property type="molecule type" value="Genomic_DNA"/>
</dbReference>
<dbReference type="KEGG" id="sshi:J5U23_02021"/>
<name>A0A8F5BPP1_SACSH</name>
<organism evidence="2 3">
    <name type="scientific">Saccharolobus shibatae (strain ATCC 51178 / DSM 5389 / JCM 8931 / NBRC 15437 / B12)</name>
    <name type="common">Sulfolobus shibatae</name>
    <dbReference type="NCBI Taxonomy" id="523848"/>
    <lineage>
        <taxon>Archaea</taxon>
        <taxon>Thermoproteota</taxon>
        <taxon>Thermoprotei</taxon>
        <taxon>Sulfolobales</taxon>
        <taxon>Sulfolobaceae</taxon>
        <taxon>Saccharolobus</taxon>
    </lineage>
</organism>
<reference evidence="2" key="1">
    <citation type="journal article" date="2021" name="Environ. Microbiol.">
        <title>New insights into the diversity and evolution of the archaeal mobilome from three complete genomes of Saccharolobus shibatae.</title>
        <authorList>
            <person name="Medvedeva S."/>
            <person name="Brandt D."/>
            <person name="Cvirkaite-Krupovic V."/>
            <person name="Liu Y."/>
            <person name="Severinov K."/>
            <person name="Ishino S."/>
            <person name="Ishino Y."/>
            <person name="Prangishvili D."/>
            <person name="Kalinowski J."/>
            <person name="Krupovic M."/>
        </authorList>
    </citation>
    <scope>NUCLEOTIDE SEQUENCE</scope>
    <source>
        <strain evidence="2">B12</strain>
    </source>
</reference>
<proteinExistence type="predicted"/>